<organism evidence="2 3">
    <name type="scientific">Sphaerisporangium corydalis</name>
    <dbReference type="NCBI Taxonomy" id="1441875"/>
    <lineage>
        <taxon>Bacteria</taxon>
        <taxon>Bacillati</taxon>
        <taxon>Actinomycetota</taxon>
        <taxon>Actinomycetes</taxon>
        <taxon>Streptosporangiales</taxon>
        <taxon>Streptosporangiaceae</taxon>
        <taxon>Sphaerisporangium</taxon>
    </lineage>
</organism>
<dbReference type="Gene3D" id="3.40.50.720">
    <property type="entry name" value="NAD(P)-binding Rossmann-like Domain"/>
    <property type="match status" value="1"/>
</dbReference>
<dbReference type="Pfam" id="PF01370">
    <property type="entry name" value="Epimerase"/>
    <property type="match status" value="1"/>
</dbReference>
<dbReference type="PANTHER" id="PTHR43245:SF13">
    <property type="entry name" value="UDP-D-APIOSE_UDP-D-XYLOSE SYNTHASE 2"/>
    <property type="match status" value="1"/>
</dbReference>
<feature type="domain" description="NAD-dependent epimerase/dehydratase" evidence="1">
    <location>
        <begin position="4"/>
        <end position="218"/>
    </location>
</feature>
<dbReference type="InterPro" id="IPR036291">
    <property type="entry name" value="NAD(P)-bd_dom_sf"/>
</dbReference>
<dbReference type="Proteomes" id="UP001595891">
    <property type="component" value="Unassembled WGS sequence"/>
</dbReference>
<evidence type="ECO:0000313" key="2">
    <source>
        <dbReference type="EMBL" id="MFC4585349.1"/>
    </source>
</evidence>
<protein>
    <submittedName>
        <fullName evidence="2">NAD-dependent epimerase/dehydratase family protein</fullName>
    </submittedName>
</protein>
<dbReference type="InterPro" id="IPR050177">
    <property type="entry name" value="Lipid_A_modif_metabolic_enz"/>
</dbReference>
<evidence type="ECO:0000259" key="1">
    <source>
        <dbReference type="Pfam" id="PF01370"/>
    </source>
</evidence>
<sequence>MRLLIFGGTKFLGRAVAEEALRRGHRVTTFNRGASGADVPGVTAVRGDRTSAEDLEVLAAQGDWDVAIDTSGMTPTLVQDSTRILHGSATRYVFVSTVNVYEGWPTLPLTDDSPVREYTPVGPAGESDAEEYGRLKAGCEQAVSNCYGDRAALLRPGVILGPNEYVGRVPWWLNRVLAGGRVLAPGRPDWPIQPVDARDVAAFALDVADQGLAGSYNVTAPIGHSTFGQFLHTCIKVTHSSAELIWVEDAFLREHGVPEWVGLPLWRDYEGTWNVHATRAKAAGLRCRPLEETIADTWQWLRGGAAVSSERAAELGISREREVELLATWDTRTEAAC</sequence>
<dbReference type="SUPFAM" id="SSF51735">
    <property type="entry name" value="NAD(P)-binding Rossmann-fold domains"/>
    <property type="match status" value="1"/>
</dbReference>
<dbReference type="InterPro" id="IPR001509">
    <property type="entry name" value="Epimerase_deHydtase"/>
</dbReference>
<name>A0ABV9E8Q8_9ACTN</name>
<proteinExistence type="predicted"/>
<dbReference type="PANTHER" id="PTHR43245">
    <property type="entry name" value="BIFUNCTIONAL POLYMYXIN RESISTANCE PROTEIN ARNA"/>
    <property type="match status" value="1"/>
</dbReference>
<accession>A0ABV9E8Q8</accession>
<comment type="caution">
    <text evidence="2">The sequence shown here is derived from an EMBL/GenBank/DDBJ whole genome shotgun (WGS) entry which is preliminary data.</text>
</comment>
<keyword evidence="3" id="KW-1185">Reference proteome</keyword>
<gene>
    <name evidence="2" type="ORF">ACFO8L_04675</name>
</gene>
<dbReference type="EMBL" id="JBHSFN010000002">
    <property type="protein sequence ID" value="MFC4585349.1"/>
    <property type="molecule type" value="Genomic_DNA"/>
</dbReference>
<evidence type="ECO:0000313" key="3">
    <source>
        <dbReference type="Proteomes" id="UP001595891"/>
    </source>
</evidence>
<reference evidence="3" key="1">
    <citation type="journal article" date="2019" name="Int. J. Syst. Evol. Microbiol.">
        <title>The Global Catalogue of Microorganisms (GCM) 10K type strain sequencing project: providing services to taxonomists for standard genome sequencing and annotation.</title>
        <authorList>
            <consortium name="The Broad Institute Genomics Platform"/>
            <consortium name="The Broad Institute Genome Sequencing Center for Infectious Disease"/>
            <person name="Wu L."/>
            <person name="Ma J."/>
        </authorList>
    </citation>
    <scope>NUCLEOTIDE SEQUENCE [LARGE SCALE GENOMIC DNA]</scope>
    <source>
        <strain evidence="3">CCUG 49560</strain>
    </source>
</reference>
<dbReference type="RefSeq" id="WP_262842599.1">
    <property type="nucleotide sequence ID" value="NZ_JANZYP010000012.1"/>
</dbReference>